<dbReference type="KEGG" id="mhor:MSHOH_3748"/>
<dbReference type="SUPFAM" id="SSF53756">
    <property type="entry name" value="UDP-Glycosyltransferase/glycogen phosphorylase"/>
    <property type="match status" value="1"/>
</dbReference>
<evidence type="ECO:0000313" key="4">
    <source>
        <dbReference type="Proteomes" id="UP000033101"/>
    </source>
</evidence>
<reference evidence="3 4" key="1">
    <citation type="submission" date="2014-07" db="EMBL/GenBank/DDBJ databases">
        <title>Methanogenic archaea and the global carbon cycle.</title>
        <authorList>
            <person name="Henriksen J.R."/>
            <person name="Luke J."/>
            <person name="Reinhart S."/>
            <person name="Benedict M.N."/>
            <person name="Youngblut N.D."/>
            <person name="Metcalf M.E."/>
            <person name="Whitaker R.J."/>
            <person name="Metcalf W.W."/>
        </authorList>
    </citation>
    <scope>NUCLEOTIDE SEQUENCE [LARGE SCALE GENOMIC DNA]</scope>
    <source>
        <strain evidence="3 4">HB-1</strain>
    </source>
</reference>
<keyword evidence="3" id="KW-0808">Transferase</keyword>
<dbReference type="GO" id="GO:0016758">
    <property type="term" value="F:hexosyltransferase activity"/>
    <property type="evidence" value="ECO:0007669"/>
    <property type="project" value="InterPro"/>
</dbReference>
<organism evidence="3 4">
    <name type="scientific">Methanosarcina horonobensis HB-1 = JCM 15518</name>
    <dbReference type="NCBI Taxonomy" id="1434110"/>
    <lineage>
        <taxon>Archaea</taxon>
        <taxon>Methanobacteriati</taxon>
        <taxon>Methanobacteriota</taxon>
        <taxon>Stenosarchaea group</taxon>
        <taxon>Methanomicrobia</taxon>
        <taxon>Methanosarcinales</taxon>
        <taxon>Methanosarcinaceae</taxon>
        <taxon>Methanosarcina</taxon>
    </lineage>
</organism>
<dbReference type="Pfam" id="PF04101">
    <property type="entry name" value="Glyco_tran_28_C"/>
    <property type="match status" value="1"/>
</dbReference>
<dbReference type="CDD" id="cd03785">
    <property type="entry name" value="GT28_MurG"/>
    <property type="match status" value="1"/>
</dbReference>
<accession>A0A0E3SGH8</accession>
<dbReference type="InterPro" id="IPR007235">
    <property type="entry name" value="Glyco_trans_28_C"/>
</dbReference>
<dbReference type="PANTHER" id="PTHR21015">
    <property type="entry name" value="UDP-N-ACETYLGLUCOSAMINE--N-ACETYLMURAMYL-(PENTAPEPTIDE) PYROPHOSPHORYL-UNDECAPRENOL N-ACETYLGLUCOSAMINE TRANSFERASE 1"/>
    <property type="match status" value="1"/>
</dbReference>
<gene>
    <name evidence="3" type="ORF">MSHOH_3748</name>
</gene>
<dbReference type="GeneID" id="24833106"/>
<dbReference type="OrthoDB" id="46222at2157"/>
<evidence type="ECO:0000256" key="1">
    <source>
        <dbReference type="ARBA" id="ARBA00006962"/>
    </source>
</evidence>
<proteinExistence type="inferred from homology"/>
<dbReference type="PATRIC" id="fig|1434110.4.peg.4793"/>
<dbReference type="EMBL" id="CP009516">
    <property type="protein sequence ID" value="AKB80231.1"/>
    <property type="molecule type" value="Genomic_DNA"/>
</dbReference>
<dbReference type="STRING" id="1434110.MSHOH_3748"/>
<comment type="similarity">
    <text evidence="1">Belongs to the glycosyltransferase 28 family.</text>
</comment>
<sequence>MKILLFICGEGLGHTGRCLALGREFLAAGHEVNFGAYGYSKELVQKTGYSAHKILPEIKLVGEAGTFDIGKSIKETLSNLFPSGFRKLLKLIEELGPDVVLSDGYYSGILAAQSKKVPVYFIGHQFNMEEFFQKKGPLLGTAGKLVKRFYNYIFSSVNGIIVPDYPLPYSVNRKNFAISRSINDNIFFSGPLIRCRYREAGAKTLKHPNVLSTLGAFGYRAAIFKNVLEAAKLDPNIHYTFISGPEIDPEQFPEIPDNVEFTGFTDNPFPYYRGSDLVITAGGHGTIMESLAFGLPVLSFPDEKHIEQENNAAILEEAGYGKRMSYLTPPEVILACIREVLEDESYSKKTRRLMELAEVLDGPAAVRKFLEEKIEGRPAEKENSKEEA</sequence>
<dbReference type="AlphaFoldDB" id="A0A0E3SGH8"/>
<dbReference type="HOGENOM" id="CLU_060247_0_0_2"/>
<feature type="domain" description="Glycosyl transferase family 28 C-terminal" evidence="2">
    <location>
        <begin position="250"/>
        <end position="346"/>
    </location>
</feature>
<dbReference type="PANTHER" id="PTHR21015:SF22">
    <property type="entry name" value="GLYCOSYLTRANSFERASE"/>
    <property type="match status" value="1"/>
</dbReference>
<name>A0A0E3SGH8_9EURY</name>
<dbReference type="Proteomes" id="UP000033101">
    <property type="component" value="Chromosome"/>
</dbReference>
<evidence type="ECO:0000313" key="3">
    <source>
        <dbReference type="EMBL" id="AKB80231.1"/>
    </source>
</evidence>
<protein>
    <submittedName>
        <fullName evidence="3">Glycosyltransferase</fullName>
    </submittedName>
</protein>
<dbReference type="Pfam" id="PF13528">
    <property type="entry name" value="Glyco_trans_1_3"/>
    <property type="match status" value="1"/>
</dbReference>
<keyword evidence="4" id="KW-1185">Reference proteome</keyword>
<dbReference type="RefSeq" id="WP_048142324.1">
    <property type="nucleotide sequence ID" value="NZ_CP009516.1"/>
</dbReference>
<dbReference type="Gene3D" id="3.40.50.2000">
    <property type="entry name" value="Glycogen Phosphorylase B"/>
    <property type="match status" value="2"/>
</dbReference>
<evidence type="ECO:0000259" key="2">
    <source>
        <dbReference type="Pfam" id="PF04101"/>
    </source>
</evidence>